<feature type="compositionally biased region" description="Low complexity" evidence="1">
    <location>
        <begin position="792"/>
        <end position="811"/>
    </location>
</feature>
<gene>
    <name evidence="2" type="ORF">FNF27_05121</name>
</gene>
<evidence type="ECO:0000313" key="3">
    <source>
        <dbReference type="Proteomes" id="UP000322899"/>
    </source>
</evidence>
<dbReference type="Proteomes" id="UP000322899">
    <property type="component" value="Unassembled WGS sequence"/>
</dbReference>
<evidence type="ECO:0000313" key="2">
    <source>
        <dbReference type="EMBL" id="KAA0173344.1"/>
    </source>
</evidence>
<feature type="compositionally biased region" description="Low complexity" evidence="1">
    <location>
        <begin position="978"/>
        <end position="989"/>
    </location>
</feature>
<feature type="compositionally biased region" description="Low complexity" evidence="1">
    <location>
        <begin position="1166"/>
        <end position="1176"/>
    </location>
</feature>
<feature type="region of interest" description="Disordered" evidence="1">
    <location>
        <begin position="1075"/>
        <end position="1353"/>
    </location>
</feature>
<feature type="compositionally biased region" description="Low complexity" evidence="1">
    <location>
        <begin position="696"/>
        <end position="705"/>
    </location>
</feature>
<feature type="region of interest" description="Disordered" evidence="1">
    <location>
        <begin position="680"/>
        <end position="708"/>
    </location>
</feature>
<feature type="compositionally biased region" description="Low complexity" evidence="1">
    <location>
        <begin position="1306"/>
        <end position="1321"/>
    </location>
</feature>
<dbReference type="EMBL" id="VLTO01000034">
    <property type="protein sequence ID" value="KAA0173344.1"/>
    <property type="molecule type" value="Genomic_DNA"/>
</dbReference>
<organism evidence="2 3">
    <name type="scientific">Cafeteria roenbergensis</name>
    <name type="common">Marine flagellate</name>
    <dbReference type="NCBI Taxonomy" id="33653"/>
    <lineage>
        <taxon>Eukaryota</taxon>
        <taxon>Sar</taxon>
        <taxon>Stramenopiles</taxon>
        <taxon>Bigyra</taxon>
        <taxon>Opalozoa</taxon>
        <taxon>Bicosoecida</taxon>
        <taxon>Cafeteriaceae</taxon>
        <taxon>Cafeteria</taxon>
    </lineage>
</organism>
<proteinExistence type="predicted"/>
<feature type="region of interest" description="Disordered" evidence="1">
    <location>
        <begin position="919"/>
        <end position="1027"/>
    </location>
</feature>
<dbReference type="SUPFAM" id="SSF56059">
    <property type="entry name" value="Glutathione synthetase ATP-binding domain-like"/>
    <property type="match status" value="1"/>
</dbReference>
<dbReference type="Gene3D" id="3.30.470.20">
    <property type="entry name" value="ATP-grasp fold, B domain"/>
    <property type="match status" value="1"/>
</dbReference>
<name>A0A5A8E858_CAFRO</name>
<protein>
    <submittedName>
        <fullName evidence="2">Uncharacterized protein</fullName>
    </submittedName>
</protein>
<feature type="region of interest" description="Disordered" evidence="1">
    <location>
        <begin position="468"/>
        <end position="539"/>
    </location>
</feature>
<dbReference type="OrthoDB" id="202825at2759"/>
<feature type="compositionally biased region" description="Low complexity" evidence="1">
    <location>
        <begin position="936"/>
        <end position="955"/>
    </location>
</feature>
<feature type="region of interest" description="Disordered" evidence="1">
    <location>
        <begin position="738"/>
        <end position="839"/>
    </location>
</feature>
<sequence length="1410" mass="143121">MSAESVRPRWPYQALFVKADHSRELVAELFVGERRWWKLAPPCRDDQEDGVEDEAAAYEAAKAGRFSMLWTDHCALDAGFGLEPVFSLLPPASKCPSPGMPPFQVVNHMPGSDALVTKDGLLRSLNAAMVSAAARPSSARDVASGGAPTHVFDVCPTTFLVRAGQRVDTDSAWQEFARRFRDVGAGRPALRMPLKHCAANLWALKPVRGAGGSGVRVFSDMHVLMAALRRREGSYLVQKLVERPLLVDGRKATIHTFLLVTDTLDAYVWRGAYARLASVPYTPAAADADPAVAAAAAATAAARGSAAPPSGPTAASAMHARWTHITSSPAQADCEHNEEYEPGNVLPLASLIERIAAQRGGADHGAVLGATMPRVRRILADAVRGAAPALRAGCRGRRCFEIYGADFAIDEDLRPWLVGISECPSLDGPTHEHEGNIRSMMAQALALAMDPIFPAAMARARGDAADGRVWIAPPGPPTGAAAAAAAASATQRAGPPSAATSPSRHSAARSPHGGPGSAPGGAPHPPPGRSPGQSGSPANAAAAAAAAAAASAAAAVATGGPVAGLAPDAGPLARAAAAKSPFSGFDLVFRVTDAPASLDPATDAAFELASETGEAARRRVLAAEAVSDAELPPRTLTFVPARGVVPAEAAASGVSAWWRSGLGLDAGQVLEADGAMLGGRVAGRSSGPPANDHEASAGAATDAAGGAVGSQSPVVTAAASAAASSAVQLRRTRSALNRDAFPVDPSPLTSRDGGVALPSSASGSFTPRRAASTRLAGRGGPDGAVSSPAPDGASSVAGAPRARSRGASVSGTGSGLGLGAGSPPRSPSMRKARTRALDRVRHERAHAEELHAAARRAAALLDELRNKAAAAQSAGVAATSTVSAATIAQLEALAQRLAVEAKAATAAAGSPARVRNAASLHSSAAAGRRPLGQRPSTAGAASRSRSAGRTLTSGRAATPSGSAALGFMSPVGRGGGRSPSAGSRRTGGPASVASAADGHGSRTARRLESARRAQSAHRRHLACVRPRVDTGQTVTSVGLSQTAKAVRQAAAEAAEARKNAFVPKPAVGLHRLSPEERAAEHRRRAAALRQRGEHKTDAFAGEGDASPEADPAERRDPALKSGDGAEGAFRMMTGAEFAMHANPRPAPAQTRSPAPLRHAARHRGASTDSGAAAGTHADADADADEGADADADAGGRVVASGQEEDDSTPPQNSPVASDRSAELDPTRRAHVSASASPQSRQAGSRSASPHRSTDAPHGAVPTRPAPRPQPRALDSVRPRGPPSPLDPQPQASSETQGRPAPSTGKPAAAGNGAAPASSPSRSDSDADGKSPSAPQANGSAAHVGDPQPKSFDTPALEVWIETPAPAGSAGGSVYFYRASDRVVQWERPTGSSVLVMTRAEAAQRAAATVR</sequence>
<evidence type="ECO:0000256" key="1">
    <source>
        <dbReference type="SAM" id="MobiDB-lite"/>
    </source>
</evidence>
<dbReference type="Pfam" id="PF03133">
    <property type="entry name" value="TTL"/>
    <property type="match status" value="2"/>
</dbReference>
<dbReference type="PROSITE" id="PS51221">
    <property type="entry name" value="TTL"/>
    <property type="match status" value="1"/>
</dbReference>
<comment type="caution">
    <text evidence="2">The sequence shown here is derived from an EMBL/GenBank/DDBJ whole genome shotgun (WGS) entry which is preliminary data.</text>
</comment>
<dbReference type="PANTHER" id="PTHR46069:SF1">
    <property type="entry name" value="CHROMOSOME UNDETERMINED SCAFFOLD_125, WHOLE GENOME SHOTGUN SEQUENCE"/>
    <property type="match status" value="1"/>
</dbReference>
<feature type="compositionally biased region" description="Low complexity" evidence="1">
    <location>
        <begin position="478"/>
        <end position="496"/>
    </location>
</feature>
<reference evidence="2 3" key="1">
    <citation type="submission" date="2019-07" db="EMBL/GenBank/DDBJ databases">
        <title>Genomes of Cafeteria roenbergensis.</title>
        <authorList>
            <person name="Fischer M.G."/>
            <person name="Hackl T."/>
            <person name="Roman M."/>
        </authorList>
    </citation>
    <scope>NUCLEOTIDE SEQUENCE [LARGE SCALE GENOMIC DNA]</scope>
    <source>
        <strain evidence="2 3">E4-10P</strain>
    </source>
</reference>
<feature type="compositionally biased region" description="Acidic residues" evidence="1">
    <location>
        <begin position="1180"/>
        <end position="1191"/>
    </location>
</feature>
<dbReference type="PANTHER" id="PTHR46069">
    <property type="entry name" value="TUBULIN TYROSINE LIGASE"/>
    <property type="match status" value="1"/>
</dbReference>
<accession>A0A5A8E858</accession>
<feature type="compositionally biased region" description="Low complexity" evidence="1">
    <location>
        <begin position="530"/>
        <end position="539"/>
    </location>
</feature>
<feature type="compositionally biased region" description="Polar residues" evidence="1">
    <location>
        <begin position="1233"/>
        <end position="1250"/>
    </location>
</feature>
<dbReference type="InterPro" id="IPR004344">
    <property type="entry name" value="TTL/TTLL_fam"/>
</dbReference>